<dbReference type="RefSeq" id="WP_155667097.1">
    <property type="nucleotide sequence ID" value="NZ_WOCA01000002.1"/>
</dbReference>
<dbReference type="GO" id="GO:0005886">
    <property type="term" value="C:plasma membrane"/>
    <property type="evidence" value="ECO:0007669"/>
    <property type="project" value="UniProtKB-SubCell"/>
</dbReference>
<keyword evidence="2" id="KW-1003">Cell membrane</keyword>
<dbReference type="InterPro" id="IPR050833">
    <property type="entry name" value="Poly_Biosynth_Transport"/>
</dbReference>
<feature type="transmembrane region" description="Helical" evidence="6">
    <location>
        <begin position="43"/>
        <end position="64"/>
    </location>
</feature>
<feature type="transmembrane region" description="Helical" evidence="6">
    <location>
        <begin position="334"/>
        <end position="354"/>
    </location>
</feature>
<evidence type="ECO:0000256" key="2">
    <source>
        <dbReference type="ARBA" id="ARBA00022475"/>
    </source>
</evidence>
<protein>
    <submittedName>
        <fullName evidence="7">Oligosaccharide flippase family protein</fullName>
    </submittedName>
</protein>
<evidence type="ECO:0000256" key="1">
    <source>
        <dbReference type="ARBA" id="ARBA00004651"/>
    </source>
</evidence>
<comment type="subcellular location">
    <subcellularLocation>
        <location evidence="1">Cell membrane</location>
        <topology evidence="1">Multi-pass membrane protein</topology>
    </subcellularLocation>
</comment>
<feature type="transmembrane region" description="Helical" evidence="6">
    <location>
        <begin position="446"/>
        <end position="464"/>
    </location>
</feature>
<feature type="transmembrane region" description="Helical" evidence="6">
    <location>
        <begin position="12"/>
        <end position="37"/>
    </location>
</feature>
<feature type="transmembrane region" description="Helical" evidence="6">
    <location>
        <begin position="391"/>
        <end position="410"/>
    </location>
</feature>
<name>A0A6N8FCY4_9BACI</name>
<dbReference type="PANTHER" id="PTHR30250:SF11">
    <property type="entry name" value="O-ANTIGEN TRANSPORTER-RELATED"/>
    <property type="match status" value="1"/>
</dbReference>
<dbReference type="Proteomes" id="UP000469125">
    <property type="component" value="Unassembled WGS sequence"/>
</dbReference>
<feature type="transmembrane region" description="Helical" evidence="6">
    <location>
        <begin position="422"/>
        <end position="440"/>
    </location>
</feature>
<reference evidence="7 8" key="1">
    <citation type="submission" date="2019-11" db="EMBL/GenBank/DDBJ databases">
        <authorList>
            <person name="Li X."/>
        </authorList>
    </citation>
    <scope>NUCLEOTIDE SEQUENCE [LARGE SCALE GENOMIC DNA]</scope>
    <source>
        <strain evidence="7 8">L9</strain>
    </source>
</reference>
<feature type="transmembrane region" description="Helical" evidence="6">
    <location>
        <begin position="172"/>
        <end position="192"/>
    </location>
</feature>
<dbReference type="PANTHER" id="PTHR30250">
    <property type="entry name" value="PST FAMILY PREDICTED COLANIC ACID TRANSPORTER"/>
    <property type="match status" value="1"/>
</dbReference>
<feature type="transmembrane region" description="Helical" evidence="6">
    <location>
        <begin position="295"/>
        <end position="314"/>
    </location>
</feature>
<keyword evidence="3 6" id="KW-0812">Transmembrane</keyword>
<evidence type="ECO:0000313" key="7">
    <source>
        <dbReference type="EMBL" id="MUK87420.1"/>
    </source>
</evidence>
<keyword evidence="8" id="KW-1185">Reference proteome</keyword>
<keyword evidence="5 6" id="KW-0472">Membrane</keyword>
<keyword evidence="4 6" id="KW-1133">Transmembrane helix</keyword>
<evidence type="ECO:0000256" key="6">
    <source>
        <dbReference type="SAM" id="Phobius"/>
    </source>
</evidence>
<comment type="caution">
    <text evidence="7">The sequence shown here is derived from an EMBL/GenBank/DDBJ whole genome shotgun (WGS) entry which is preliminary data.</text>
</comment>
<sequence>MKNKILKFKATGPLFLLFAQYTSKIVGPLVSLLVVRYLGPEEYGFYAAALAIVALLSFLPDFGLQQSALKISANNDFTLSKIIKSTIITSVTYSLITFLIMIIWLNIFDYERKVYLLSLILAFNFFRTSFLIVSTTMLQIRLEYMRLGVWNLIVNSSQWMLTILAILLKAEIYSLIFWPVFISFLLSLFMFLKEGARLRIFRREGFLSQSILTNLVGQSMEFGAGGSMQQLYHRSDAAILSATRNPIEVGYFTVAYKITDLINFLPSVLFNQVLYPKLFSWSKNDREKYLVSYKILNNTMIFIGASACSFILLFSEEITYLIFGTREDFLSTLLNIMVLAIPFRFLASSTGAILTTDNLIRKKIKFQFIIAFINVGLNAIFIPIYGAISAAILMFFTDILLLLGYLLLVNKFVTQSHFNRKIFFQIPIIVILVSCSVLFSDYNLGFRFFIIILILSLFGFTYWISLGNKEKGQIDQFLFKR</sequence>
<dbReference type="AlphaFoldDB" id="A0A6N8FCY4"/>
<feature type="transmembrane region" description="Helical" evidence="6">
    <location>
        <begin position="366"/>
        <end position="385"/>
    </location>
</feature>
<evidence type="ECO:0000313" key="8">
    <source>
        <dbReference type="Proteomes" id="UP000469125"/>
    </source>
</evidence>
<evidence type="ECO:0000256" key="4">
    <source>
        <dbReference type="ARBA" id="ARBA00022989"/>
    </source>
</evidence>
<evidence type="ECO:0000256" key="5">
    <source>
        <dbReference type="ARBA" id="ARBA00023136"/>
    </source>
</evidence>
<evidence type="ECO:0000256" key="3">
    <source>
        <dbReference type="ARBA" id="ARBA00022692"/>
    </source>
</evidence>
<dbReference type="Pfam" id="PF13440">
    <property type="entry name" value="Polysacc_synt_3"/>
    <property type="match status" value="1"/>
</dbReference>
<organism evidence="7 8">
    <name type="scientific">Ornithinibacillus caprae</name>
    <dbReference type="NCBI Taxonomy" id="2678566"/>
    <lineage>
        <taxon>Bacteria</taxon>
        <taxon>Bacillati</taxon>
        <taxon>Bacillota</taxon>
        <taxon>Bacilli</taxon>
        <taxon>Bacillales</taxon>
        <taxon>Bacillaceae</taxon>
        <taxon>Ornithinibacillus</taxon>
    </lineage>
</organism>
<dbReference type="EMBL" id="WOCA01000002">
    <property type="protein sequence ID" value="MUK87420.1"/>
    <property type="molecule type" value="Genomic_DNA"/>
</dbReference>
<accession>A0A6N8FCY4</accession>
<proteinExistence type="predicted"/>
<gene>
    <name evidence="7" type="ORF">GMD78_03260</name>
</gene>
<feature type="transmembrane region" description="Helical" evidence="6">
    <location>
        <begin position="85"/>
        <end position="108"/>
    </location>
</feature>
<feature type="transmembrane region" description="Helical" evidence="6">
    <location>
        <begin position="114"/>
        <end position="135"/>
    </location>
</feature>